<feature type="transmembrane region" description="Helical" evidence="4">
    <location>
        <begin position="176"/>
        <end position="195"/>
    </location>
</feature>
<dbReference type="PANTHER" id="PTHR24421:SF58">
    <property type="entry name" value="SIGNAL TRANSDUCTION HISTIDINE-PROTEIN KINASE_PHOSPHATASE UHPB"/>
    <property type="match status" value="1"/>
</dbReference>
<accession>K0CBU5</accession>
<gene>
    <name evidence="5" type="ordered locus">B5T_00848</name>
</gene>
<evidence type="ECO:0000313" key="5">
    <source>
        <dbReference type="EMBL" id="AFT69132.1"/>
    </source>
</evidence>
<reference evidence="5 6" key="1">
    <citation type="journal article" date="2012" name="J. Bacteriol.">
        <title>Complete genome sequence of Alcanivorax dieselolei type strain B5.</title>
        <authorList>
            <person name="Lai Q."/>
            <person name="Li W."/>
            <person name="Shao Z."/>
        </authorList>
    </citation>
    <scope>NUCLEOTIDE SEQUENCE [LARGE SCALE GENOMIC DNA]</scope>
    <source>
        <strain evidence="6">DSM 16502 / CGMCC 1.3690 / B-5</strain>
    </source>
</reference>
<organism evidence="5 6">
    <name type="scientific">Alcanivorax dieselolei (strain DSM 16502 / CGMCC 1.3690 / MCCC 1A00001 / B-5)</name>
    <name type="common">Alloalcanivorax dieselolei</name>
    <dbReference type="NCBI Taxonomy" id="930169"/>
    <lineage>
        <taxon>Bacteria</taxon>
        <taxon>Pseudomonadati</taxon>
        <taxon>Pseudomonadota</taxon>
        <taxon>Gammaproteobacteria</taxon>
        <taxon>Oceanospirillales</taxon>
        <taxon>Alcanivoracaceae</taxon>
        <taxon>Alloalcanivorax</taxon>
    </lineage>
</organism>
<feature type="transmembrane region" description="Helical" evidence="4">
    <location>
        <begin position="298"/>
        <end position="319"/>
    </location>
</feature>
<dbReference type="KEGG" id="adi:B5T_00848"/>
<keyword evidence="6" id="KW-1185">Reference proteome</keyword>
<dbReference type="CDD" id="cd16917">
    <property type="entry name" value="HATPase_UhpB-NarQ-NarX-like"/>
    <property type="match status" value="1"/>
</dbReference>
<keyword evidence="4" id="KW-0472">Membrane</keyword>
<dbReference type="EMBL" id="CP003466">
    <property type="protein sequence ID" value="AFT69132.1"/>
    <property type="molecule type" value="Genomic_DNA"/>
</dbReference>
<keyword evidence="1" id="KW-0808">Transferase</keyword>
<dbReference type="Proteomes" id="UP000006286">
    <property type="component" value="Chromosome"/>
</dbReference>
<keyword evidence="2 5" id="KW-0418">Kinase</keyword>
<dbReference type="PATRIC" id="fig|930169.3.peg.833"/>
<feature type="transmembrane region" description="Helical" evidence="4">
    <location>
        <begin position="265"/>
        <end position="286"/>
    </location>
</feature>
<keyword evidence="4" id="KW-0812">Transmembrane</keyword>
<sequence>MITSVTRAAPQQRLIIITLLALLATALSAGYLISIPQLGITWDADRERGLLTVASVSTEAPNAGRIRPGEKVIAVERADGSRIPLFADTIHEDPDLLSYQSYNALLEQHNQLVKEIGTGELKVITESQDAIILQVDSRPSKRAIGYFLVKAGYGWVALLVAAGIWAYSPGRIETRLFLLSGISIFLTTLTLGIYGGRELAISGYVLALAMSVNHLAVLQVSASLTALFWVYPFRQSRLPVHYLILFLGVLAWLADQLQIGASPRYSIYSVIVFGFISGVAVLGRQWHLTRDHPLERASLKWCAISIFIGCLLLTSLIILPPALGGQRGIPLSLSLVSVLVLYLGMAAGLTRYRLFNLEQWWFKTWLWFFGGVLVVLLDLTLIFGLGLAGDIALMLSLVLAGWLYFPLRQGLMHRLGQSRQRNFDLALKTLVDKLFSVNSAGSILSAWPDLLNQTFSPLAIRQLTEHPDGASVAVSTDGARLILPPLETGEPCFQLEFADNGRRLFCPDDLRTADLLRAMSKQALSTVRAREDGAEAERRRIMRDLHDDVGGRILSVLHNANDDRQASLARNALQSLRDALQALDQESLNWLADSIDDWHDLCCQRCDEMAVPLQWSLMGKIDPEQTITVRQRINLSRIIHEGLTNAFKHAIPNYIKVSLHIDGNHLLLEIGNDGVTIGQEENRGIPRRGLNNMQTRAEELEGSFQFQTWNSIATIRVATPIA</sequence>
<dbReference type="AlphaFoldDB" id="K0CBU5"/>
<feature type="transmembrane region" description="Helical" evidence="4">
    <location>
        <begin position="364"/>
        <end position="385"/>
    </location>
</feature>
<dbReference type="RefSeq" id="WP_014993213.1">
    <property type="nucleotide sequence ID" value="NC_018691.1"/>
</dbReference>
<dbReference type="GO" id="GO:0016301">
    <property type="term" value="F:kinase activity"/>
    <property type="evidence" value="ECO:0007669"/>
    <property type="project" value="UniProtKB-KW"/>
</dbReference>
<dbReference type="STRING" id="930169.B5T_00848"/>
<dbReference type="GO" id="GO:0000160">
    <property type="term" value="P:phosphorelay signal transduction system"/>
    <property type="evidence" value="ECO:0007669"/>
    <property type="project" value="UniProtKB-KW"/>
</dbReference>
<protein>
    <submittedName>
        <fullName evidence="5">Putative signal transduction histidine kinase</fullName>
    </submittedName>
</protein>
<dbReference type="InterPro" id="IPR050482">
    <property type="entry name" value="Sensor_HK_TwoCompSys"/>
</dbReference>
<proteinExistence type="predicted"/>
<dbReference type="OrthoDB" id="9797605at2"/>
<evidence type="ECO:0000256" key="4">
    <source>
        <dbReference type="SAM" id="Phobius"/>
    </source>
</evidence>
<dbReference type="SUPFAM" id="SSF55874">
    <property type="entry name" value="ATPase domain of HSP90 chaperone/DNA topoisomerase II/histidine kinase"/>
    <property type="match status" value="1"/>
</dbReference>
<feature type="transmembrane region" description="Helical" evidence="4">
    <location>
        <begin position="143"/>
        <end position="167"/>
    </location>
</feature>
<feature type="transmembrane region" description="Helical" evidence="4">
    <location>
        <begin position="242"/>
        <end position="259"/>
    </location>
</feature>
<keyword evidence="3" id="KW-0902">Two-component regulatory system</keyword>
<dbReference type="PANTHER" id="PTHR24421">
    <property type="entry name" value="NITRATE/NITRITE SENSOR PROTEIN NARX-RELATED"/>
    <property type="match status" value="1"/>
</dbReference>
<evidence type="ECO:0000313" key="6">
    <source>
        <dbReference type="Proteomes" id="UP000006286"/>
    </source>
</evidence>
<dbReference type="HOGENOM" id="CLU_023574_0_0_6"/>
<dbReference type="eggNOG" id="COG4585">
    <property type="taxonomic scope" value="Bacteria"/>
</dbReference>
<dbReference type="InterPro" id="IPR036890">
    <property type="entry name" value="HATPase_C_sf"/>
</dbReference>
<evidence type="ECO:0000256" key="3">
    <source>
        <dbReference type="ARBA" id="ARBA00023012"/>
    </source>
</evidence>
<feature type="transmembrane region" description="Helical" evidence="4">
    <location>
        <begin position="201"/>
        <end position="230"/>
    </location>
</feature>
<evidence type="ECO:0000256" key="1">
    <source>
        <dbReference type="ARBA" id="ARBA00022679"/>
    </source>
</evidence>
<keyword evidence="4" id="KW-1133">Transmembrane helix</keyword>
<dbReference type="Gene3D" id="3.30.565.10">
    <property type="entry name" value="Histidine kinase-like ATPase, C-terminal domain"/>
    <property type="match status" value="1"/>
</dbReference>
<evidence type="ECO:0000256" key="2">
    <source>
        <dbReference type="ARBA" id="ARBA00022777"/>
    </source>
</evidence>
<feature type="transmembrane region" description="Helical" evidence="4">
    <location>
        <begin position="331"/>
        <end position="352"/>
    </location>
</feature>
<name>K0CBU5_ALCDB</name>